<dbReference type="Proteomes" id="UP000760472">
    <property type="component" value="Unassembled WGS sequence"/>
</dbReference>
<dbReference type="PANTHER" id="PTHR30126">
    <property type="entry name" value="HTH-TYPE TRANSCRIPTIONAL REGULATOR"/>
    <property type="match status" value="1"/>
</dbReference>
<dbReference type="SUPFAM" id="SSF46785">
    <property type="entry name" value="Winged helix' DNA-binding domain"/>
    <property type="match status" value="2"/>
</dbReference>
<evidence type="ECO:0000256" key="3">
    <source>
        <dbReference type="ARBA" id="ARBA00023125"/>
    </source>
</evidence>
<protein>
    <submittedName>
        <fullName evidence="6">LysR family transcriptional regulator</fullName>
    </submittedName>
</protein>
<reference evidence="6 7" key="1">
    <citation type="submission" date="2021-02" db="EMBL/GenBank/DDBJ databases">
        <title>A novel species of genus Amphritea isolated from a fishpond in China.</title>
        <authorList>
            <person name="Lu H."/>
        </authorList>
    </citation>
    <scope>NUCLEOTIDE SEQUENCE [LARGE SCALE GENOMIC DNA]</scope>
    <source>
        <strain evidence="6 7">RP18W</strain>
    </source>
</reference>
<dbReference type="InterPro" id="IPR036390">
    <property type="entry name" value="WH_DNA-bd_sf"/>
</dbReference>
<dbReference type="InterPro" id="IPR005119">
    <property type="entry name" value="LysR_subst-bd"/>
</dbReference>
<evidence type="ECO:0000313" key="7">
    <source>
        <dbReference type="Proteomes" id="UP000760472"/>
    </source>
</evidence>
<dbReference type="Gene3D" id="3.40.190.10">
    <property type="entry name" value="Periplasmic binding protein-like II"/>
    <property type="match status" value="2"/>
</dbReference>
<feature type="domain" description="HTH lysR-type" evidence="5">
    <location>
        <begin position="25"/>
        <end position="82"/>
    </location>
</feature>
<comment type="similarity">
    <text evidence="1">Belongs to the LysR transcriptional regulatory family.</text>
</comment>
<keyword evidence="3" id="KW-0238">DNA-binding</keyword>
<dbReference type="Pfam" id="PF00126">
    <property type="entry name" value="HTH_1"/>
    <property type="match status" value="2"/>
</dbReference>
<name>A0ABS2WC00_9GAMM</name>
<dbReference type="PANTHER" id="PTHR30126:SF98">
    <property type="entry name" value="HTH-TYPE TRANSCRIPTIONAL ACTIVATOR BAUR"/>
    <property type="match status" value="1"/>
</dbReference>
<proteinExistence type="inferred from homology"/>
<dbReference type="EMBL" id="JAFFZP010000033">
    <property type="protein sequence ID" value="MBN0989130.1"/>
    <property type="molecule type" value="Genomic_DNA"/>
</dbReference>
<dbReference type="Pfam" id="PF03466">
    <property type="entry name" value="LysR_substrate"/>
    <property type="match status" value="1"/>
</dbReference>
<gene>
    <name evidence="6" type="ORF">JW498_17315</name>
</gene>
<dbReference type="PRINTS" id="PR00039">
    <property type="entry name" value="HTHLYSR"/>
</dbReference>
<keyword evidence="4" id="KW-0804">Transcription</keyword>
<organism evidence="6 7">
    <name type="scientific">Amphritea pacifica</name>
    <dbReference type="NCBI Taxonomy" id="2811233"/>
    <lineage>
        <taxon>Bacteria</taxon>
        <taxon>Pseudomonadati</taxon>
        <taxon>Pseudomonadota</taxon>
        <taxon>Gammaproteobacteria</taxon>
        <taxon>Oceanospirillales</taxon>
        <taxon>Oceanospirillaceae</taxon>
        <taxon>Amphritea</taxon>
    </lineage>
</organism>
<dbReference type="InterPro" id="IPR000847">
    <property type="entry name" value="LysR_HTH_N"/>
</dbReference>
<dbReference type="PROSITE" id="PS50931">
    <property type="entry name" value="HTH_LYSR"/>
    <property type="match status" value="2"/>
</dbReference>
<sequence>MVLVFEIDYVLVNTFQRAVYVFEIPNIRHLRVFLEVVECKSISKASERVFLSQPAITQAIAKLETALGASLFSRRSDGMYVSESGEVFALRVQRALDMVLEGLRGAVRLGGSKSQPAHLLQMLTTTQLRALIAVTEAHNFSIAGRNLGISQSSLHRAARELEALLGVVLFEKTSTGISSSKAARALARACKLAFSEISQGRDEVDALHNREVGQLVIGSMPLARTSLLPKAIIEFSRRFPDFRIRVNDGPYDDLLYHLRHGDIDLLLGALRFPVPADDVIQEELFSSPVEIVARPGHPLCSDRNVSLETLQKYPWVVPGKGTPTRAIFESTFTEAGLDVPSRLVETGSQILVRSLLMGSDRLTMISEHQIQHELSTGVFKTVPYEVEHAYRPIGISVRNNWKPTTTQSVFINLLNDTDHGVDLDDQ</sequence>
<dbReference type="SUPFAM" id="SSF53850">
    <property type="entry name" value="Periplasmic binding protein-like II"/>
    <property type="match status" value="1"/>
</dbReference>
<evidence type="ECO:0000313" key="6">
    <source>
        <dbReference type="EMBL" id="MBN0989130.1"/>
    </source>
</evidence>
<dbReference type="InterPro" id="IPR036388">
    <property type="entry name" value="WH-like_DNA-bd_sf"/>
</dbReference>
<evidence type="ECO:0000256" key="4">
    <source>
        <dbReference type="ARBA" id="ARBA00023163"/>
    </source>
</evidence>
<evidence type="ECO:0000256" key="1">
    <source>
        <dbReference type="ARBA" id="ARBA00009437"/>
    </source>
</evidence>
<dbReference type="Gene3D" id="1.10.10.10">
    <property type="entry name" value="Winged helix-like DNA-binding domain superfamily/Winged helix DNA-binding domain"/>
    <property type="match status" value="2"/>
</dbReference>
<feature type="domain" description="HTH lysR-type" evidence="5">
    <location>
        <begin position="123"/>
        <end position="180"/>
    </location>
</feature>
<evidence type="ECO:0000259" key="5">
    <source>
        <dbReference type="PROSITE" id="PS50931"/>
    </source>
</evidence>
<keyword evidence="7" id="KW-1185">Reference proteome</keyword>
<evidence type="ECO:0000256" key="2">
    <source>
        <dbReference type="ARBA" id="ARBA00023015"/>
    </source>
</evidence>
<accession>A0ABS2WC00</accession>
<comment type="caution">
    <text evidence="6">The sequence shown here is derived from an EMBL/GenBank/DDBJ whole genome shotgun (WGS) entry which is preliminary data.</text>
</comment>
<keyword evidence="2" id="KW-0805">Transcription regulation</keyword>